<gene>
    <name evidence="2" type="ORF">WMY93_026871</name>
</gene>
<feature type="region of interest" description="Disordered" evidence="1">
    <location>
        <begin position="88"/>
        <end position="114"/>
    </location>
</feature>
<keyword evidence="3" id="KW-1185">Reference proteome</keyword>
<dbReference type="Proteomes" id="UP001460270">
    <property type="component" value="Unassembled WGS sequence"/>
</dbReference>
<evidence type="ECO:0000313" key="2">
    <source>
        <dbReference type="EMBL" id="KAK7887250.1"/>
    </source>
</evidence>
<reference evidence="3" key="1">
    <citation type="submission" date="2024-04" db="EMBL/GenBank/DDBJ databases">
        <title>Salinicola lusitanus LLJ914,a marine bacterium isolated from the Okinawa Trough.</title>
        <authorList>
            <person name="Li J."/>
        </authorList>
    </citation>
    <scope>NUCLEOTIDE SEQUENCE [LARGE SCALE GENOMIC DNA]</scope>
</reference>
<evidence type="ECO:0000313" key="3">
    <source>
        <dbReference type="Proteomes" id="UP001460270"/>
    </source>
</evidence>
<comment type="caution">
    <text evidence="2">The sequence shown here is derived from an EMBL/GenBank/DDBJ whole genome shotgun (WGS) entry which is preliminary data.</text>
</comment>
<feature type="compositionally biased region" description="Basic and acidic residues" evidence="1">
    <location>
        <begin position="105"/>
        <end position="114"/>
    </location>
</feature>
<evidence type="ECO:0000256" key="1">
    <source>
        <dbReference type="SAM" id="MobiDB-lite"/>
    </source>
</evidence>
<sequence>MARRQEMNVVTEGGQAGRHITLLSAALNSSFFLSLSLAAAPDLRGVLSKGPVAIVNHGKPQGDRRGKGLTALGDTGNIGSIKSCHSGEVLSSHKRNQSSPSAKTWRNEVKGRNW</sequence>
<dbReference type="AlphaFoldDB" id="A0AAW0N352"/>
<accession>A0AAW0N352</accession>
<dbReference type="EMBL" id="JBBPFD010000019">
    <property type="protein sequence ID" value="KAK7887250.1"/>
    <property type="molecule type" value="Genomic_DNA"/>
</dbReference>
<proteinExistence type="predicted"/>
<organism evidence="2 3">
    <name type="scientific">Mugilogobius chulae</name>
    <name type="common">yellowstripe goby</name>
    <dbReference type="NCBI Taxonomy" id="88201"/>
    <lineage>
        <taxon>Eukaryota</taxon>
        <taxon>Metazoa</taxon>
        <taxon>Chordata</taxon>
        <taxon>Craniata</taxon>
        <taxon>Vertebrata</taxon>
        <taxon>Euteleostomi</taxon>
        <taxon>Actinopterygii</taxon>
        <taxon>Neopterygii</taxon>
        <taxon>Teleostei</taxon>
        <taxon>Neoteleostei</taxon>
        <taxon>Acanthomorphata</taxon>
        <taxon>Gobiaria</taxon>
        <taxon>Gobiiformes</taxon>
        <taxon>Gobioidei</taxon>
        <taxon>Gobiidae</taxon>
        <taxon>Gobionellinae</taxon>
        <taxon>Mugilogobius</taxon>
    </lineage>
</organism>
<protein>
    <submittedName>
        <fullName evidence="2">Uncharacterized protein</fullName>
    </submittedName>
</protein>
<name>A0AAW0N352_9GOBI</name>